<dbReference type="InterPro" id="IPR003615">
    <property type="entry name" value="HNH_nuc"/>
</dbReference>
<dbReference type="SMART" id="SM00507">
    <property type="entry name" value="HNHc"/>
    <property type="match status" value="1"/>
</dbReference>
<proteinExistence type="predicted"/>
<feature type="domain" description="HNH nuclease" evidence="1">
    <location>
        <begin position="381"/>
        <end position="432"/>
    </location>
</feature>
<sequence>MSVATSAPRRSRRRRVDVRVRDLRPRVIPTRSATEVVASLAEVMDELVALVSRGTDGITSSTGVGAGDIAVALAGERRRLEAALAGVVGVHASGSEWAADGFANPKAWLRAHTGDGSAAAGRLVAQSHASLTCPVMVEAWADGQVSWSHVAVLADAHKAFPQLRPGLSAMEAELAYAAAGVEPEEFGRILFEHLHALDPDALDEADAAKRRDRVGLHVSRTFDGYVRLDGLLPPELGESLLTALAAAREATRLADCDPSAPTLVDPKISGSAPTFSQRNMAALAHIVAAAASVSGPDGLPSVQGQRPVVHITIPTESLTCERGAQSTLPGWIENFTGQPVTPITAEAARRISCDATTRLLTLDPRGCIDSISAKVRTIPTALRRYVLTRDGGRCRFPNCHSPIHEIHHVIHWAHGGTTTTDNLAGLCHHHHHLVHEGNWAIAGNPEETLTFTNPYKRRWCSPPHVF</sequence>
<dbReference type="EMBL" id="CAFBMR010000024">
    <property type="protein sequence ID" value="CAB4911509.1"/>
    <property type="molecule type" value="Genomic_DNA"/>
</dbReference>
<dbReference type="Gene3D" id="1.10.30.50">
    <property type="match status" value="1"/>
</dbReference>
<dbReference type="GO" id="GO:0008270">
    <property type="term" value="F:zinc ion binding"/>
    <property type="evidence" value="ECO:0007669"/>
    <property type="project" value="InterPro"/>
</dbReference>
<evidence type="ECO:0000313" key="2">
    <source>
        <dbReference type="EMBL" id="CAB4911509.1"/>
    </source>
</evidence>
<organism evidence="2">
    <name type="scientific">freshwater metagenome</name>
    <dbReference type="NCBI Taxonomy" id="449393"/>
    <lineage>
        <taxon>unclassified sequences</taxon>
        <taxon>metagenomes</taxon>
        <taxon>ecological metagenomes</taxon>
    </lineage>
</organism>
<gene>
    <name evidence="2" type="ORF">UFOPK3610_00832</name>
</gene>
<dbReference type="CDD" id="cd00085">
    <property type="entry name" value="HNHc"/>
    <property type="match status" value="1"/>
</dbReference>
<dbReference type="InterPro" id="IPR002711">
    <property type="entry name" value="HNH"/>
</dbReference>
<name>A0A6J7H719_9ZZZZ</name>
<dbReference type="Pfam" id="PF01844">
    <property type="entry name" value="HNH"/>
    <property type="match status" value="1"/>
</dbReference>
<evidence type="ECO:0000259" key="1">
    <source>
        <dbReference type="SMART" id="SM00507"/>
    </source>
</evidence>
<reference evidence="2" key="1">
    <citation type="submission" date="2020-05" db="EMBL/GenBank/DDBJ databases">
        <authorList>
            <person name="Chiriac C."/>
            <person name="Salcher M."/>
            <person name="Ghai R."/>
            <person name="Kavagutti S V."/>
        </authorList>
    </citation>
    <scope>NUCLEOTIDE SEQUENCE</scope>
</reference>
<dbReference type="GO" id="GO:0004519">
    <property type="term" value="F:endonuclease activity"/>
    <property type="evidence" value="ECO:0007669"/>
    <property type="project" value="InterPro"/>
</dbReference>
<accession>A0A6J7H719</accession>
<dbReference type="AlphaFoldDB" id="A0A6J7H719"/>
<protein>
    <submittedName>
        <fullName evidence="2">Unannotated protein</fullName>
    </submittedName>
</protein>
<dbReference type="GO" id="GO:0003676">
    <property type="term" value="F:nucleic acid binding"/>
    <property type="evidence" value="ECO:0007669"/>
    <property type="project" value="InterPro"/>
</dbReference>